<dbReference type="RefSeq" id="WP_261380314.1">
    <property type="nucleotide sequence ID" value="NZ_VIVL01000005.1"/>
</dbReference>
<protein>
    <recommendedName>
        <fullName evidence="4">NnrS family protein</fullName>
    </recommendedName>
</protein>
<evidence type="ECO:0000256" key="1">
    <source>
        <dbReference type="SAM" id="Phobius"/>
    </source>
</evidence>
<reference evidence="2 3" key="1">
    <citation type="submission" date="2019-06" db="EMBL/GenBank/DDBJ databases">
        <title>Sorghum-associated microbial communities from plants grown in Nebraska, USA.</title>
        <authorList>
            <person name="Schachtman D."/>
        </authorList>
    </citation>
    <scope>NUCLEOTIDE SEQUENCE [LARGE SCALE GENOMIC DNA]</scope>
    <source>
        <strain evidence="2 3">T529</strain>
    </source>
</reference>
<organism evidence="2 3">
    <name type="scientific">Variovorax beijingensis</name>
    <dbReference type="NCBI Taxonomy" id="2496117"/>
    <lineage>
        <taxon>Bacteria</taxon>
        <taxon>Pseudomonadati</taxon>
        <taxon>Pseudomonadota</taxon>
        <taxon>Betaproteobacteria</taxon>
        <taxon>Burkholderiales</taxon>
        <taxon>Comamonadaceae</taxon>
        <taxon>Variovorax</taxon>
    </lineage>
</organism>
<feature type="transmembrane region" description="Helical" evidence="1">
    <location>
        <begin position="226"/>
        <end position="245"/>
    </location>
</feature>
<feature type="transmembrane region" description="Helical" evidence="1">
    <location>
        <begin position="94"/>
        <end position="112"/>
    </location>
</feature>
<feature type="transmembrane region" description="Helical" evidence="1">
    <location>
        <begin position="170"/>
        <end position="187"/>
    </location>
</feature>
<feature type="transmembrane region" description="Helical" evidence="1">
    <location>
        <begin position="289"/>
        <end position="310"/>
    </location>
</feature>
<feature type="transmembrane region" description="Helical" evidence="1">
    <location>
        <begin position="144"/>
        <end position="164"/>
    </location>
</feature>
<feature type="transmembrane region" description="Helical" evidence="1">
    <location>
        <begin position="118"/>
        <end position="137"/>
    </location>
</feature>
<feature type="transmembrane region" description="Helical" evidence="1">
    <location>
        <begin position="322"/>
        <end position="341"/>
    </location>
</feature>
<sequence length="387" mass="40042">MVGAASPAARTGRPAKTSPARRWIPARALFGALAGVSLVAGMAGGLWRLGVAVPDPHSFTWTGQVLLVHAALMVCGFLGTVIGIERAVAVKHRWAFVAPLASGTGALCLAFGPQAAGAWLGVAAAVSFLAVNALVVWRQRAAHTLLLAVGAAAWVVGNLLFAAGRDGSAVFPWWFAFLVMTIAAERLEMTRLMRRRPAATVTLHAVLALLLAGAACSGTAPRAGGLVYGAALALLAAWLAVFDVARRTVFTHGISRYMAVCLLGGYAWLGIAGVAWAATALGWPARDAALHALGLGFVISMVMGHAPVMLPAIARIKLRFGAFFYLPLAALHLSLVVRLALGSFSDPLRAAGASLNTAAIVFFAVTVAGAAVAWRIQHGAEGARKAR</sequence>
<dbReference type="EMBL" id="VIVL01000005">
    <property type="protein sequence ID" value="TWD85674.1"/>
    <property type="molecule type" value="Genomic_DNA"/>
</dbReference>
<feature type="transmembrane region" description="Helical" evidence="1">
    <location>
        <begin position="61"/>
        <end position="82"/>
    </location>
</feature>
<accession>A0A561C3N4</accession>
<feature type="transmembrane region" description="Helical" evidence="1">
    <location>
        <begin position="199"/>
        <end position="220"/>
    </location>
</feature>
<gene>
    <name evidence="2" type="ORF">FB547_105186</name>
</gene>
<evidence type="ECO:0008006" key="4">
    <source>
        <dbReference type="Google" id="ProtNLM"/>
    </source>
</evidence>
<dbReference type="Proteomes" id="UP000319722">
    <property type="component" value="Unassembled WGS sequence"/>
</dbReference>
<proteinExistence type="predicted"/>
<feature type="transmembrane region" description="Helical" evidence="1">
    <location>
        <begin position="257"/>
        <end position="283"/>
    </location>
</feature>
<keyword evidence="1" id="KW-0812">Transmembrane</keyword>
<keyword evidence="1" id="KW-1133">Transmembrane helix</keyword>
<keyword evidence="1" id="KW-0472">Membrane</keyword>
<feature type="transmembrane region" description="Helical" evidence="1">
    <location>
        <begin position="353"/>
        <end position="374"/>
    </location>
</feature>
<name>A0A561C3N4_9BURK</name>
<evidence type="ECO:0000313" key="2">
    <source>
        <dbReference type="EMBL" id="TWD85674.1"/>
    </source>
</evidence>
<evidence type="ECO:0000313" key="3">
    <source>
        <dbReference type="Proteomes" id="UP000319722"/>
    </source>
</evidence>
<feature type="transmembrane region" description="Helical" evidence="1">
    <location>
        <begin position="28"/>
        <end position="49"/>
    </location>
</feature>
<comment type="caution">
    <text evidence="2">The sequence shown here is derived from an EMBL/GenBank/DDBJ whole genome shotgun (WGS) entry which is preliminary data.</text>
</comment>
<dbReference type="AlphaFoldDB" id="A0A561C3N4"/>